<evidence type="ECO:0000313" key="12">
    <source>
        <dbReference type="EMBL" id="TVO65331.1"/>
    </source>
</evidence>
<evidence type="ECO:0000256" key="2">
    <source>
        <dbReference type="ARBA" id="ARBA00022448"/>
    </source>
</evidence>
<dbReference type="EMBL" id="VMKP01000002">
    <property type="protein sequence ID" value="TVO65331.1"/>
    <property type="molecule type" value="Genomic_DNA"/>
</dbReference>
<dbReference type="Pfam" id="PF00005">
    <property type="entry name" value="ABC_tran"/>
    <property type="match status" value="1"/>
</dbReference>
<feature type="transmembrane region" description="Helical" evidence="9">
    <location>
        <begin position="299"/>
        <end position="318"/>
    </location>
</feature>
<feature type="transmembrane region" description="Helical" evidence="9">
    <location>
        <begin position="324"/>
        <end position="345"/>
    </location>
</feature>
<dbReference type="FunFam" id="3.40.50.300:FF:000299">
    <property type="entry name" value="ABC transporter ATP-binding protein/permease"/>
    <property type="match status" value="1"/>
</dbReference>
<evidence type="ECO:0000256" key="5">
    <source>
        <dbReference type="ARBA" id="ARBA00022741"/>
    </source>
</evidence>
<comment type="subcellular location">
    <subcellularLocation>
        <location evidence="1">Cell membrane</location>
        <topology evidence="1">Multi-pass membrane protein</topology>
    </subcellularLocation>
</comment>
<gene>
    <name evidence="12" type="ORF">FPL11_04395</name>
</gene>
<feature type="transmembrane region" description="Helical" evidence="9">
    <location>
        <begin position="411"/>
        <end position="429"/>
    </location>
</feature>
<evidence type="ECO:0000256" key="6">
    <source>
        <dbReference type="ARBA" id="ARBA00022840"/>
    </source>
</evidence>
<keyword evidence="2" id="KW-0813">Transport</keyword>
<dbReference type="InterPro" id="IPR039421">
    <property type="entry name" value="Type_1_exporter"/>
</dbReference>
<feature type="transmembrane region" description="Helical" evidence="9">
    <location>
        <begin position="441"/>
        <end position="467"/>
    </location>
</feature>
<evidence type="ECO:0000259" key="10">
    <source>
        <dbReference type="PROSITE" id="PS50893"/>
    </source>
</evidence>
<dbReference type="PANTHER" id="PTHR24221:SF654">
    <property type="entry name" value="ATP-BINDING CASSETTE SUB-FAMILY B MEMBER 6"/>
    <property type="match status" value="1"/>
</dbReference>
<dbReference type="SUPFAM" id="SSF90123">
    <property type="entry name" value="ABC transporter transmembrane region"/>
    <property type="match status" value="1"/>
</dbReference>
<name>A0A557RJI7_9GAMM</name>
<dbReference type="PANTHER" id="PTHR24221">
    <property type="entry name" value="ATP-BINDING CASSETTE SUB-FAMILY B"/>
    <property type="match status" value="1"/>
</dbReference>
<dbReference type="GO" id="GO:0034040">
    <property type="term" value="F:ATPase-coupled lipid transmembrane transporter activity"/>
    <property type="evidence" value="ECO:0007669"/>
    <property type="project" value="TreeGrafter"/>
</dbReference>
<reference evidence="12 13" key="1">
    <citation type="submission" date="2019-07" db="EMBL/GenBank/DDBJ databases">
        <title>Reclasification of Spiribacter aquaticus.</title>
        <authorList>
            <person name="Leon M.J."/>
            <person name="Sanchez-Porro C."/>
            <person name="Ventosa A."/>
        </authorList>
    </citation>
    <scope>NUCLEOTIDE SEQUENCE [LARGE SCALE GENOMIC DNA]</scope>
    <source>
        <strain evidence="12 13">SP30</strain>
    </source>
</reference>
<dbReference type="Gene3D" id="1.20.1560.10">
    <property type="entry name" value="ABC transporter type 1, transmembrane domain"/>
    <property type="match status" value="1"/>
</dbReference>
<dbReference type="PROSITE" id="PS50929">
    <property type="entry name" value="ABC_TM1F"/>
    <property type="match status" value="1"/>
</dbReference>
<dbReference type="InterPro" id="IPR027417">
    <property type="entry name" value="P-loop_NTPase"/>
</dbReference>
<evidence type="ECO:0000256" key="4">
    <source>
        <dbReference type="ARBA" id="ARBA00022692"/>
    </source>
</evidence>
<evidence type="ECO:0000256" key="7">
    <source>
        <dbReference type="ARBA" id="ARBA00022989"/>
    </source>
</evidence>
<dbReference type="InterPro" id="IPR003593">
    <property type="entry name" value="AAA+_ATPase"/>
</dbReference>
<dbReference type="SMART" id="SM00382">
    <property type="entry name" value="AAA"/>
    <property type="match status" value="1"/>
</dbReference>
<comment type="caution">
    <text evidence="12">The sequence shown here is derived from an EMBL/GenBank/DDBJ whole genome shotgun (WGS) entry which is preliminary data.</text>
</comment>
<dbReference type="Gene3D" id="3.40.50.300">
    <property type="entry name" value="P-loop containing nucleotide triphosphate hydrolases"/>
    <property type="match status" value="1"/>
</dbReference>
<dbReference type="InterPro" id="IPR003439">
    <property type="entry name" value="ABC_transporter-like_ATP-bd"/>
</dbReference>
<feature type="transmembrane region" description="Helical" evidence="9">
    <location>
        <begin position="183"/>
        <end position="208"/>
    </location>
</feature>
<feature type="domain" description="ABC transmembrane type-1" evidence="11">
    <location>
        <begin position="185"/>
        <end position="465"/>
    </location>
</feature>
<dbReference type="PROSITE" id="PS50893">
    <property type="entry name" value="ABC_TRANSPORTER_2"/>
    <property type="match status" value="1"/>
</dbReference>
<dbReference type="InterPro" id="IPR036640">
    <property type="entry name" value="ABC1_TM_sf"/>
</dbReference>
<evidence type="ECO:0000256" key="8">
    <source>
        <dbReference type="ARBA" id="ARBA00023136"/>
    </source>
</evidence>
<protein>
    <submittedName>
        <fullName evidence="12">NHLP bacteriocin export ABC transporter permease/ATPase subunit</fullName>
    </submittedName>
</protein>
<evidence type="ECO:0000256" key="1">
    <source>
        <dbReference type="ARBA" id="ARBA00004651"/>
    </source>
</evidence>
<dbReference type="SUPFAM" id="SSF52540">
    <property type="entry name" value="P-loop containing nucleoside triphosphate hydrolases"/>
    <property type="match status" value="1"/>
</dbReference>
<dbReference type="RefSeq" id="WP_144347584.1">
    <property type="nucleotide sequence ID" value="NZ_VMKP01000002.1"/>
</dbReference>
<dbReference type="Proteomes" id="UP000316688">
    <property type="component" value="Unassembled WGS sequence"/>
</dbReference>
<sequence>MLDERDRLAWRMARERAGMAQGMRELAELVRPLPAAGHASEDPLRAALEVIASVLGFELREPPARSARQADGDDLTARLRAMMLASGCRARRVQLIGCWHAGGGAPLLGFLGEAAEPVALVPGQGVGPTWRIHVAGEPPRRLTARDVEALHGTAFQVYRPLRGRLSGMFAVLGFALEGRRVDLGVIGGLALTIGLLGLVIPVATGYLIDSVIPGAGRRELLQLGMGLIGIAVASALFQLTQRFAQLRLEGQADGQLQSAVWDRLLRLPATFFRDYTAGDLASRANGISQIRETLSGTTLSSLLASLLALLSLAVMIVYSPSLAMVGLGLVIVLVGVSAMLTSAALRHERALARAAGRIDGLLLQLLGGLGKLQAANAERRAFMRWVKAFSYQQRHVIAAGRIHNVTGTIKAVYPILGSVMLFASVAFLLGPEAISTGAFLAFNAAFGIFLGGMLGLSETLVGILNVVPLYERARPILEAEPEFHTSKADPGGLKGALEVSDLRFRYDPDGPSVLDGVSFCARPGEFIAVVGESGSGKSTLLRLLLGFERPASGGVYYDGQDLAGLDVSAVRRRLGVVLQQQRVMAGDIFSNIVGNTGCTRADAEAAARHTGLEEDIARWPMGLHTLLDDGGHTLSGGQRQRLLIARAIVDRPRVVILDEATSALDNASQARVSESLEQMNSTRIVIAHRLSTVKNADRILVLDGGRLVEAGDYESLIKNHGLFARMAERQVS</sequence>
<evidence type="ECO:0000259" key="11">
    <source>
        <dbReference type="PROSITE" id="PS50929"/>
    </source>
</evidence>
<dbReference type="GO" id="GO:0005886">
    <property type="term" value="C:plasma membrane"/>
    <property type="evidence" value="ECO:0007669"/>
    <property type="project" value="UniProtKB-SubCell"/>
</dbReference>
<keyword evidence="4 9" id="KW-0812">Transmembrane</keyword>
<dbReference type="InterPro" id="IPR011527">
    <property type="entry name" value="ABC1_TM_dom"/>
</dbReference>
<proteinExistence type="predicted"/>
<keyword evidence="3" id="KW-1003">Cell membrane</keyword>
<dbReference type="AlphaFoldDB" id="A0A557RJI7"/>
<dbReference type="InterPro" id="IPR022515">
    <property type="entry name" value="NHPM_micro_ABC2"/>
</dbReference>
<keyword evidence="7 9" id="KW-1133">Transmembrane helix</keyword>
<dbReference type="GO" id="GO:0016887">
    <property type="term" value="F:ATP hydrolysis activity"/>
    <property type="evidence" value="ECO:0007669"/>
    <property type="project" value="InterPro"/>
</dbReference>
<dbReference type="Pfam" id="PF00664">
    <property type="entry name" value="ABC_membrane"/>
    <property type="match status" value="1"/>
</dbReference>
<feature type="domain" description="ABC transporter" evidence="10">
    <location>
        <begin position="497"/>
        <end position="729"/>
    </location>
</feature>
<dbReference type="InterPro" id="IPR017871">
    <property type="entry name" value="ABC_transporter-like_CS"/>
</dbReference>
<accession>A0A557RJI7</accession>
<keyword evidence="5" id="KW-0547">Nucleotide-binding</keyword>
<keyword evidence="6" id="KW-0067">ATP-binding</keyword>
<evidence type="ECO:0000256" key="9">
    <source>
        <dbReference type="SAM" id="Phobius"/>
    </source>
</evidence>
<dbReference type="NCBIfam" id="TIGR03797">
    <property type="entry name" value="NHLM_micro_ABC2"/>
    <property type="match status" value="1"/>
</dbReference>
<dbReference type="GO" id="GO:0005524">
    <property type="term" value="F:ATP binding"/>
    <property type="evidence" value="ECO:0007669"/>
    <property type="project" value="UniProtKB-KW"/>
</dbReference>
<organism evidence="12 13">
    <name type="scientific">Spiribacter aquaticus</name>
    <dbReference type="NCBI Taxonomy" id="1935996"/>
    <lineage>
        <taxon>Bacteria</taxon>
        <taxon>Pseudomonadati</taxon>
        <taxon>Pseudomonadota</taxon>
        <taxon>Gammaproteobacteria</taxon>
        <taxon>Chromatiales</taxon>
        <taxon>Ectothiorhodospiraceae</taxon>
        <taxon>Spiribacter</taxon>
    </lineage>
</organism>
<evidence type="ECO:0000313" key="13">
    <source>
        <dbReference type="Proteomes" id="UP000316688"/>
    </source>
</evidence>
<dbReference type="GO" id="GO:0140359">
    <property type="term" value="F:ABC-type transporter activity"/>
    <property type="evidence" value="ECO:0007669"/>
    <property type="project" value="InterPro"/>
</dbReference>
<keyword evidence="13" id="KW-1185">Reference proteome</keyword>
<keyword evidence="8 9" id="KW-0472">Membrane</keyword>
<dbReference type="PROSITE" id="PS00211">
    <property type="entry name" value="ABC_TRANSPORTER_1"/>
    <property type="match status" value="1"/>
</dbReference>
<evidence type="ECO:0000256" key="3">
    <source>
        <dbReference type="ARBA" id="ARBA00022475"/>
    </source>
</evidence>
<feature type="transmembrane region" description="Helical" evidence="9">
    <location>
        <begin position="220"/>
        <end position="239"/>
    </location>
</feature>